<evidence type="ECO:0000313" key="1">
    <source>
        <dbReference type="EMBL" id="SKA14794.1"/>
    </source>
</evidence>
<dbReference type="AlphaFoldDB" id="A0A1T4RFM3"/>
<sequence>MKLPAHAFAEISPMDVLPGQLFKFRGGWALRVTYREATQGFLMLSGERAGWVHEIAAGMSAVIAIVPAFGWFPLVEDETPTTDALLTSTLMLTEAGPAICGVGQEVDGPHRVRRYEQWSAELFHESRPFVSLGTLLEVDRRGQQR</sequence>
<evidence type="ECO:0000313" key="2">
    <source>
        <dbReference type="Proteomes" id="UP000190061"/>
    </source>
</evidence>
<accession>A0A1T4RFM3</accession>
<dbReference type="EMBL" id="FUXP01000008">
    <property type="protein sequence ID" value="SKA14794.1"/>
    <property type="molecule type" value="Genomic_DNA"/>
</dbReference>
<keyword evidence="2" id="KW-1185">Reference proteome</keyword>
<organism evidence="1 2">
    <name type="scientific">Lysobacter spongiicola DSM 21749</name>
    <dbReference type="NCBI Taxonomy" id="1122188"/>
    <lineage>
        <taxon>Bacteria</taxon>
        <taxon>Pseudomonadati</taxon>
        <taxon>Pseudomonadota</taxon>
        <taxon>Gammaproteobacteria</taxon>
        <taxon>Lysobacterales</taxon>
        <taxon>Lysobacteraceae</taxon>
        <taxon>Novilysobacter</taxon>
    </lineage>
</organism>
<dbReference type="RefSeq" id="WP_078758718.1">
    <property type="nucleotide sequence ID" value="NZ_FUXP01000008.1"/>
</dbReference>
<gene>
    <name evidence="1" type="ORF">SAMN02745674_02163</name>
</gene>
<name>A0A1T4RFM3_9GAMM</name>
<dbReference type="OrthoDB" id="5999419at2"/>
<protein>
    <submittedName>
        <fullName evidence="1">Uncharacterized protein</fullName>
    </submittedName>
</protein>
<proteinExistence type="predicted"/>
<dbReference type="STRING" id="1122188.SAMN02745674_02163"/>
<reference evidence="1 2" key="1">
    <citation type="submission" date="2017-02" db="EMBL/GenBank/DDBJ databases">
        <authorList>
            <person name="Peterson S.W."/>
        </authorList>
    </citation>
    <scope>NUCLEOTIDE SEQUENCE [LARGE SCALE GENOMIC DNA]</scope>
    <source>
        <strain evidence="1 2">DSM 21749</strain>
    </source>
</reference>
<dbReference type="Proteomes" id="UP000190061">
    <property type="component" value="Unassembled WGS sequence"/>
</dbReference>